<keyword evidence="4" id="KW-1185">Reference proteome</keyword>
<dbReference type="Proteomes" id="UP001165653">
    <property type="component" value="Unassembled WGS sequence"/>
</dbReference>
<dbReference type="RefSeq" id="WP_264512723.1">
    <property type="nucleotide sequence ID" value="NZ_JAPDDR010000003.1"/>
</dbReference>
<dbReference type="CDD" id="cd03801">
    <property type="entry name" value="GT4_PimA-like"/>
    <property type="match status" value="1"/>
</dbReference>
<feature type="domain" description="Glycosyl transferase family 1" evidence="2">
    <location>
        <begin position="214"/>
        <end position="363"/>
    </location>
</feature>
<name>A0ABT3G279_9BACT</name>
<evidence type="ECO:0000256" key="1">
    <source>
        <dbReference type="ARBA" id="ARBA00022679"/>
    </source>
</evidence>
<dbReference type="InterPro" id="IPR001296">
    <property type="entry name" value="Glyco_trans_1"/>
</dbReference>
<organism evidence="3 4">
    <name type="scientific">Luteolibacter rhizosphaerae</name>
    <dbReference type="NCBI Taxonomy" id="2989719"/>
    <lineage>
        <taxon>Bacteria</taxon>
        <taxon>Pseudomonadati</taxon>
        <taxon>Verrucomicrobiota</taxon>
        <taxon>Verrucomicrobiia</taxon>
        <taxon>Verrucomicrobiales</taxon>
        <taxon>Verrucomicrobiaceae</taxon>
        <taxon>Luteolibacter</taxon>
    </lineage>
</organism>
<evidence type="ECO:0000313" key="4">
    <source>
        <dbReference type="Proteomes" id="UP001165653"/>
    </source>
</evidence>
<dbReference type="EMBL" id="JAPDDR010000003">
    <property type="protein sequence ID" value="MCW1913355.1"/>
    <property type="molecule type" value="Genomic_DNA"/>
</dbReference>
<dbReference type="SUPFAM" id="SSF53756">
    <property type="entry name" value="UDP-Glycosyltransferase/glycogen phosphorylase"/>
    <property type="match status" value="1"/>
</dbReference>
<reference evidence="3" key="1">
    <citation type="submission" date="2022-10" db="EMBL/GenBank/DDBJ databases">
        <title>Luteolibacter sp. GHJ8, whole genome shotgun sequencing project.</title>
        <authorList>
            <person name="Zhao G."/>
            <person name="Shen L."/>
        </authorList>
    </citation>
    <scope>NUCLEOTIDE SEQUENCE</scope>
    <source>
        <strain evidence="3">GHJ8</strain>
    </source>
</reference>
<comment type="caution">
    <text evidence="3">The sequence shown here is derived from an EMBL/GenBank/DDBJ whole genome shotgun (WGS) entry which is preliminary data.</text>
</comment>
<dbReference type="PANTHER" id="PTHR46401">
    <property type="entry name" value="GLYCOSYLTRANSFERASE WBBK-RELATED"/>
    <property type="match status" value="1"/>
</dbReference>
<dbReference type="PANTHER" id="PTHR46401:SF2">
    <property type="entry name" value="GLYCOSYLTRANSFERASE WBBK-RELATED"/>
    <property type="match status" value="1"/>
</dbReference>
<dbReference type="Pfam" id="PF00534">
    <property type="entry name" value="Glycos_transf_1"/>
    <property type="match status" value="1"/>
</dbReference>
<gene>
    <name evidence="3" type="ORF">OJ996_07215</name>
</gene>
<proteinExistence type="predicted"/>
<evidence type="ECO:0000313" key="3">
    <source>
        <dbReference type="EMBL" id="MCW1913355.1"/>
    </source>
</evidence>
<keyword evidence="1" id="KW-0808">Transferase</keyword>
<dbReference type="Gene3D" id="3.40.50.2000">
    <property type="entry name" value="Glycogen Phosphorylase B"/>
    <property type="match status" value="1"/>
</dbReference>
<accession>A0ABT3G279</accession>
<sequence length="395" mass="43970">MAIPLQPQILVAHPWMGRGGSEATAMWSLHALQHVAKITFTTASPVDWDKLNSTYGTQVSPERIELLPAPRLPGVTTGTSFAYWQRAWFERFCSSVSGRFDTCISAYNPIRFSRPAIQLIGDFSFNEEARLDLYPNASEQAHHRPSLLRRLYVSVGEQLAGRTDAEIAGSGDWVVANSRWTAAVLSQRFHLPDSPILYPPSSLQSQDADDRRDPLGFVCMGRITPEKEVETIIGILDRVRSAGHAVTLDLVGHFGGDEYSAKIRSMAEERNKWIRLTGFLDPQKKEELFSTRNFGIHACRVEAFGIAVAEMAAAGLIPFVPADGGVGEIVGRDQLIFRHAEDAAEKICRMIESSAAQAELRRSLRTEVTRFRPERFAENLVEIVQDFMGRDLAKA</sequence>
<evidence type="ECO:0000259" key="2">
    <source>
        <dbReference type="Pfam" id="PF00534"/>
    </source>
</evidence>
<protein>
    <submittedName>
        <fullName evidence="3">Glycosyltransferase family 4 protein</fullName>
    </submittedName>
</protein>